<dbReference type="RefSeq" id="WP_317943609.1">
    <property type="nucleotide sequence ID" value="NZ_JAUBDI010000007.1"/>
</dbReference>
<accession>A0ABU4G8M2</accession>
<keyword evidence="2" id="KW-1185">Reference proteome</keyword>
<dbReference type="EMBL" id="JAUBDI010000007">
    <property type="protein sequence ID" value="MDW0113324.1"/>
    <property type="molecule type" value="Genomic_DNA"/>
</dbReference>
<reference evidence="1 2" key="1">
    <citation type="submission" date="2023-06" db="EMBL/GenBank/DDBJ databases">
        <title>Sporosarcina sp. nov., isolated from Korean traditional fermented seafood 'Jeotgal'.</title>
        <authorList>
            <person name="Yang A.I."/>
            <person name="Shin N.-R."/>
        </authorList>
    </citation>
    <scope>NUCLEOTIDE SEQUENCE [LARGE SCALE GENOMIC DNA]</scope>
    <source>
        <strain evidence="1 2">KCTC13119</strain>
    </source>
</reference>
<sequence>MIGTIVLIAFATLFIINNFSSKGVASVVKPSANLELVKQEEIEKMSILLQQDGGLVEQVNKKLEEKGYAFQLLVAVFSEKDIQVKFVLENQEATENAQQEIQSIFFEAVENSDLDVNSFTLKIGDSNDGPDW</sequence>
<comment type="caution">
    <text evidence="1">The sequence shown here is derived from an EMBL/GenBank/DDBJ whole genome shotgun (WGS) entry which is preliminary data.</text>
</comment>
<gene>
    <name evidence="1" type="ORF">QT711_08990</name>
</gene>
<evidence type="ECO:0000313" key="2">
    <source>
        <dbReference type="Proteomes" id="UP001282284"/>
    </source>
</evidence>
<name>A0ABU4G8M2_9BACL</name>
<organism evidence="1 2">
    <name type="scientific">Sporosarcina saromensis</name>
    <dbReference type="NCBI Taxonomy" id="359365"/>
    <lineage>
        <taxon>Bacteria</taxon>
        <taxon>Bacillati</taxon>
        <taxon>Bacillota</taxon>
        <taxon>Bacilli</taxon>
        <taxon>Bacillales</taxon>
        <taxon>Caryophanaceae</taxon>
        <taxon>Sporosarcina</taxon>
    </lineage>
</organism>
<dbReference type="Proteomes" id="UP001282284">
    <property type="component" value="Unassembled WGS sequence"/>
</dbReference>
<evidence type="ECO:0000313" key="1">
    <source>
        <dbReference type="EMBL" id="MDW0113324.1"/>
    </source>
</evidence>
<proteinExistence type="predicted"/>
<protein>
    <submittedName>
        <fullName evidence="1">Uncharacterized protein</fullName>
    </submittedName>
</protein>